<evidence type="ECO:0000256" key="1">
    <source>
        <dbReference type="ARBA" id="ARBA00009437"/>
    </source>
</evidence>
<dbReference type="InterPro" id="IPR000847">
    <property type="entry name" value="LysR_HTH_N"/>
</dbReference>
<gene>
    <name evidence="6" type="ORF">ACFSCZ_08790</name>
</gene>
<dbReference type="SUPFAM" id="SSF46785">
    <property type="entry name" value="Winged helix' DNA-binding domain"/>
    <property type="match status" value="1"/>
</dbReference>
<evidence type="ECO:0000256" key="4">
    <source>
        <dbReference type="ARBA" id="ARBA00023163"/>
    </source>
</evidence>
<proteinExistence type="inferred from homology"/>
<protein>
    <submittedName>
        <fullName evidence="6">LysR family transcriptional regulator</fullName>
    </submittedName>
</protein>
<dbReference type="InterPro" id="IPR036388">
    <property type="entry name" value="WH-like_DNA-bd_sf"/>
</dbReference>
<dbReference type="Gene3D" id="3.40.190.290">
    <property type="match status" value="1"/>
</dbReference>
<evidence type="ECO:0000313" key="7">
    <source>
        <dbReference type="Proteomes" id="UP001597301"/>
    </source>
</evidence>
<dbReference type="RefSeq" id="WP_380773534.1">
    <property type="nucleotide sequence ID" value="NZ_JBHUEO010000019.1"/>
</dbReference>
<dbReference type="InterPro" id="IPR036390">
    <property type="entry name" value="WH_DNA-bd_sf"/>
</dbReference>
<evidence type="ECO:0000256" key="2">
    <source>
        <dbReference type="ARBA" id="ARBA00023015"/>
    </source>
</evidence>
<evidence type="ECO:0000313" key="6">
    <source>
        <dbReference type="EMBL" id="MFD1706827.1"/>
    </source>
</evidence>
<dbReference type="EMBL" id="JBHUEO010000019">
    <property type="protein sequence ID" value="MFD1706827.1"/>
    <property type="molecule type" value="Genomic_DNA"/>
</dbReference>
<dbReference type="Proteomes" id="UP001597301">
    <property type="component" value="Unassembled WGS sequence"/>
</dbReference>
<dbReference type="InterPro" id="IPR050950">
    <property type="entry name" value="HTH-type_LysR_regulators"/>
</dbReference>
<keyword evidence="7" id="KW-1185">Reference proteome</keyword>
<dbReference type="InterPro" id="IPR005119">
    <property type="entry name" value="LysR_subst-bd"/>
</dbReference>
<dbReference type="PANTHER" id="PTHR30419">
    <property type="entry name" value="HTH-TYPE TRANSCRIPTIONAL REGULATOR YBHD"/>
    <property type="match status" value="1"/>
</dbReference>
<comment type="caution">
    <text evidence="6">The sequence shown here is derived from an EMBL/GenBank/DDBJ whole genome shotgun (WGS) entry which is preliminary data.</text>
</comment>
<dbReference type="SUPFAM" id="SSF53850">
    <property type="entry name" value="Periplasmic binding protein-like II"/>
    <property type="match status" value="1"/>
</dbReference>
<dbReference type="PROSITE" id="PS50931">
    <property type="entry name" value="HTH_LYSR"/>
    <property type="match status" value="1"/>
</dbReference>
<keyword evidence="3" id="KW-0238">DNA-binding</keyword>
<sequence length="205" mass="23091">MDLRTIKSFKAIVEYGSFQRAAEKLNYAQSTITSHIKKLESGLGVVLFERGNHLRLTEAGQMLNEKSELLLQSFDNLKSSMDELIDGESENIRIGVMEPMASYRLPPLLKIFNKQYPKVQLSLQIHGSKVLTDMVIKDEIDAAICAAPTNRTGFQFEAVFSEKFVLLAPEEHPLANKEKVYLADLHDEKLVMTNPSCPFRSSLSI</sequence>
<dbReference type="Gene3D" id="1.10.10.10">
    <property type="entry name" value="Winged helix-like DNA-binding domain superfamily/Winged helix DNA-binding domain"/>
    <property type="match status" value="1"/>
</dbReference>
<reference evidence="7" key="1">
    <citation type="journal article" date="2019" name="Int. J. Syst. Evol. Microbiol.">
        <title>The Global Catalogue of Microorganisms (GCM) 10K type strain sequencing project: providing services to taxonomists for standard genome sequencing and annotation.</title>
        <authorList>
            <consortium name="The Broad Institute Genomics Platform"/>
            <consortium name="The Broad Institute Genome Sequencing Center for Infectious Disease"/>
            <person name="Wu L."/>
            <person name="Ma J."/>
        </authorList>
    </citation>
    <scope>NUCLEOTIDE SEQUENCE [LARGE SCALE GENOMIC DNA]</scope>
    <source>
        <strain evidence="7">CGMCC 1.12295</strain>
    </source>
</reference>
<dbReference type="Pfam" id="PF00126">
    <property type="entry name" value="HTH_1"/>
    <property type="match status" value="1"/>
</dbReference>
<name>A0ABW4KIE0_9BACI</name>
<dbReference type="PANTHER" id="PTHR30419:SF25">
    <property type="entry name" value="HTH-TYPE TRANSCRIPTIONAL REGULATOR YTLI"/>
    <property type="match status" value="1"/>
</dbReference>
<keyword evidence="2" id="KW-0805">Transcription regulation</keyword>
<comment type="similarity">
    <text evidence="1">Belongs to the LysR transcriptional regulatory family.</text>
</comment>
<feature type="domain" description="HTH lysR-type" evidence="5">
    <location>
        <begin position="1"/>
        <end position="57"/>
    </location>
</feature>
<evidence type="ECO:0000259" key="5">
    <source>
        <dbReference type="PROSITE" id="PS50931"/>
    </source>
</evidence>
<organism evidence="6 7">
    <name type="scientific">Siminovitchia sediminis</name>
    <dbReference type="NCBI Taxonomy" id="1274353"/>
    <lineage>
        <taxon>Bacteria</taxon>
        <taxon>Bacillati</taxon>
        <taxon>Bacillota</taxon>
        <taxon>Bacilli</taxon>
        <taxon>Bacillales</taxon>
        <taxon>Bacillaceae</taxon>
        <taxon>Siminovitchia</taxon>
    </lineage>
</organism>
<accession>A0ABW4KIE0</accession>
<dbReference type="CDD" id="cd05466">
    <property type="entry name" value="PBP2_LTTR_substrate"/>
    <property type="match status" value="1"/>
</dbReference>
<dbReference type="PRINTS" id="PR00039">
    <property type="entry name" value="HTHLYSR"/>
</dbReference>
<evidence type="ECO:0000256" key="3">
    <source>
        <dbReference type="ARBA" id="ARBA00023125"/>
    </source>
</evidence>
<keyword evidence="4" id="KW-0804">Transcription</keyword>
<dbReference type="Pfam" id="PF03466">
    <property type="entry name" value="LysR_substrate"/>
    <property type="match status" value="1"/>
</dbReference>